<evidence type="ECO:0000313" key="1">
    <source>
        <dbReference type="EMBL" id="JAJ03747.1"/>
    </source>
</evidence>
<reference evidence="1" key="2">
    <citation type="submission" date="2015-10" db="EMBL/GenBank/DDBJ databases">
        <authorList>
            <person name="Gilbert D.G."/>
        </authorList>
    </citation>
    <scope>NUCLEOTIDE SEQUENCE</scope>
</reference>
<protein>
    <submittedName>
        <fullName evidence="1">Uncharacterized protein</fullName>
    </submittedName>
</protein>
<accession>A0A0P5FMX3</accession>
<evidence type="ECO:0000313" key="2">
    <source>
        <dbReference type="EMBL" id="KAK4006305.1"/>
    </source>
</evidence>
<reference evidence="1" key="1">
    <citation type="submission" date="2015-10" db="EMBL/GenBank/DDBJ databases">
        <title>Daphnia magna gene sets from two clonal populations assembled and annotated with EvidentialGene.</title>
        <authorList>
            <person name="Gilbert D."/>
            <person name="Podicheti R."/>
            <person name="Orsini L."/>
            <person name="Colbourne J."/>
            <person name="Pfrender M."/>
        </authorList>
    </citation>
    <scope>NUCLEOTIDE SEQUENCE</scope>
</reference>
<dbReference type="EMBL" id="JAOYFB010000036">
    <property type="protein sequence ID" value="KAK4020572.1"/>
    <property type="molecule type" value="Genomic_DNA"/>
</dbReference>
<gene>
    <name evidence="3" type="ORF">OUZ56_002537</name>
    <name evidence="2" type="ORF">OUZ56_011459</name>
</gene>
<dbReference type="Proteomes" id="UP001234178">
    <property type="component" value="Unassembled WGS sequence"/>
</dbReference>
<organism evidence="1">
    <name type="scientific">Daphnia magna</name>
    <dbReference type="NCBI Taxonomy" id="35525"/>
    <lineage>
        <taxon>Eukaryota</taxon>
        <taxon>Metazoa</taxon>
        <taxon>Ecdysozoa</taxon>
        <taxon>Arthropoda</taxon>
        <taxon>Crustacea</taxon>
        <taxon>Branchiopoda</taxon>
        <taxon>Diplostraca</taxon>
        <taxon>Cladocera</taxon>
        <taxon>Anomopoda</taxon>
        <taxon>Daphniidae</taxon>
        <taxon>Daphnia</taxon>
    </lineage>
</organism>
<evidence type="ECO:0000313" key="3">
    <source>
        <dbReference type="EMBL" id="KAK4020572.1"/>
    </source>
</evidence>
<sequence length="121" mass="13856">MTTSKTKHLEQVGKNCFSFLPTTGFSFHHVEFNLTDISSTAGATLSLSEPQEREDFDCSITQRDSVATKKIMIGIVYCYIKVCWRQCCHNMLQNSPCNNFPSTFFNVTLQFFYTKRNTDGK</sequence>
<name>A0A0P5FMX3_9CRUS</name>
<keyword evidence="4" id="KW-1185">Reference proteome</keyword>
<dbReference type="AlphaFoldDB" id="A0A0P5FMX3"/>
<dbReference type="EMBL" id="GDIP01219655">
    <property type="protein sequence ID" value="JAJ03747.1"/>
    <property type="molecule type" value="Transcribed_RNA"/>
</dbReference>
<evidence type="ECO:0000313" key="4">
    <source>
        <dbReference type="Proteomes" id="UP001234178"/>
    </source>
</evidence>
<reference evidence="2 4" key="3">
    <citation type="journal article" date="2023" name="Nucleic Acids Res.">
        <title>The hologenome of Daphnia magna reveals possible DNA methylation and microbiome-mediated evolution of the host genome.</title>
        <authorList>
            <person name="Chaturvedi A."/>
            <person name="Li X."/>
            <person name="Dhandapani V."/>
            <person name="Marshall H."/>
            <person name="Kissane S."/>
            <person name="Cuenca-Cambronero M."/>
            <person name="Asole G."/>
            <person name="Calvet F."/>
            <person name="Ruiz-Romero M."/>
            <person name="Marangio P."/>
            <person name="Guigo R."/>
            <person name="Rago D."/>
            <person name="Mirbahai L."/>
            <person name="Eastwood N."/>
            <person name="Colbourne J.K."/>
            <person name="Zhou J."/>
            <person name="Mallon E."/>
            <person name="Orsini L."/>
        </authorList>
    </citation>
    <scope>NUCLEOTIDE SEQUENCE [LARGE SCALE GENOMIC DNA]</scope>
    <source>
        <strain evidence="2">LRV0_1</strain>
    </source>
</reference>
<proteinExistence type="predicted"/>
<dbReference type="EMBL" id="JAOYFB010000002">
    <property type="protein sequence ID" value="KAK4006305.1"/>
    <property type="molecule type" value="Genomic_DNA"/>
</dbReference>